<sequence length="194" mass="22259">MDAINRVIRSQESTDGIFIQIFGIVLLLPAITLLCMSTDTNPPATYLFSGFFISFSILLLTIGTYQKRKFYKLGKTPLTLTPSFCAIGEEFKGSIEIGKPNFNSVKEITITLWRRRKTVGDGSRNDKVWESNTTTKINHVDDTTILEFSFTIPHDKMPTNKGFFSENKYFWEASFEFVESMQNIKRTWEIPVKI</sequence>
<evidence type="ECO:0000256" key="1">
    <source>
        <dbReference type="SAM" id="Phobius"/>
    </source>
</evidence>
<dbReference type="Proteomes" id="UP001170717">
    <property type="component" value="Unassembled WGS sequence"/>
</dbReference>
<keyword evidence="1" id="KW-0472">Membrane</keyword>
<proteinExistence type="predicted"/>
<keyword evidence="1" id="KW-1133">Transmembrane helix</keyword>
<reference evidence="2" key="1">
    <citation type="submission" date="2023-07" db="EMBL/GenBank/DDBJ databases">
        <title>Genome content predicts the carbon catabolic preferences of heterotrophic bacteria.</title>
        <authorList>
            <person name="Gralka M."/>
        </authorList>
    </citation>
    <scope>NUCLEOTIDE SEQUENCE</scope>
    <source>
        <strain evidence="2">F2M12</strain>
    </source>
</reference>
<feature type="transmembrane region" description="Helical" evidence="1">
    <location>
        <begin position="46"/>
        <end position="65"/>
    </location>
</feature>
<accession>A0AAW7YY20</accession>
<comment type="caution">
    <text evidence="2">The sequence shown here is derived from an EMBL/GenBank/DDBJ whole genome shotgun (WGS) entry which is preliminary data.</text>
</comment>
<evidence type="ECO:0000313" key="3">
    <source>
        <dbReference type="Proteomes" id="UP001170717"/>
    </source>
</evidence>
<feature type="transmembrane region" description="Helical" evidence="1">
    <location>
        <begin position="16"/>
        <end position="34"/>
    </location>
</feature>
<dbReference type="EMBL" id="JAUOQI010000001">
    <property type="protein sequence ID" value="MDO6576198.1"/>
    <property type="molecule type" value="Genomic_DNA"/>
</dbReference>
<dbReference type="AlphaFoldDB" id="A0AAW7YY20"/>
<organism evidence="2 3">
    <name type="scientific">Alteromonas stellipolaris</name>
    <dbReference type="NCBI Taxonomy" id="233316"/>
    <lineage>
        <taxon>Bacteria</taxon>
        <taxon>Pseudomonadati</taxon>
        <taxon>Pseudomonadota</taxon>
        <taxon>Gammaproteobacteria</taxon>
        <taxon>Alteromonadales</taxon>
        <taxon>Alteromonadaceae</taxon>
        <taxon>Alteromonas/Salinimonas group</taxon>
        <taxon>Alteromonas</taxon>
    </lineage>
</organism>
<evidence type="ECO:0000313" key="2">
    <source>
        <dbReference type="EMBL" id="MDO6576198.1"/>
    </source>
</evidence>
<name>A0AAW7YY20_9ALTE</name>
<gene>
    <name evidence="2" type="ORF">Q4527_02295</name>
</gene>
<protein>
    <submittedName>
        <fullName evidence="2">Uncharacterized protein</fullName>
    </submittedName>
</protein>
<dbReference type="RefSeq" id="WP_156454636.1">
    <property type="nucleotide sequence ID" value="NZ_JAUOQI010000001.1"/>
</dbReference>
<keyword evidence="1" id="KW-0812">Transmembrane</keyword>